<proteinExistence type="predicted"/>
<dbReference type="AlphaFoldDB" id="A0A376BYB5"/>
<evidence type="ECO:0000313" key="2">
    <source>
        <dbReference type="Proteomes" id="UP000255515"/>
    </source>
</evidence>
<accession>A0A376BYB5</accession>
<organism evidence="1 2">
    <name type="scientific">Bergeyella zoohelcum</name>
    <dbReference type="NCBI Taxonomy" id="1015"/>
    <lineage>
        <taxon>Bacteria</taxon>
        <taxon>Pseudomonadati</taxon>
        <taxon>Bacteroidota</taxon>
        <taxon>Flavobacteriia</taxon>
        <taxon>Flavobacteriales</taxon>
        <taxon>Weeksellaceae</taxon>
        <taxon>Bergeyella</taxon>
    </lineage>
</organism>
<evidence type="ECO:0008006" key="3">
    <source>
        <dbReference type="Google" id="ProtNLM"/>
    </source>
</evidence>
<dbReference type="Proteomes" id="UP000255515">
    <property type="component" value="Unassembled WGS sequence"/>
</dbReference>
<gene>
    <name evidence="1" type="ORF">NCTC11661_00209</name>
</gene>
<sequence length="147" mass="17279">MKKLLLFFSFVFLLSCERKDPYHYVIKNESGVDIEFIPYENNQPLITKKVVLKNNSFIEKRLVPMAGSDVLLMNAVLFHHSINLTHIEIVFNNQKKVLYEDCYINHQNCFNNPRSIFYHEYNGKHNSVYTVTAEDYQNAVDCNGNCY</sequence>
<reference evidence="1 2" key="1">
    <citation type="submission" date="2018-06" db="EMBL/GenBank/DDBJ databases">
        <authorList>
            <consortium name="Pathogen Informatics"/>
            <person name="Doyle S."/>
        </authorList>
    </citation>
    <scope>NUCLEOTIDE SEQUENCE [LARGE SCALE GENOMIC DNA]</scope>
    <source>
        <strain evidence="1 2">NCTC11661</strain>
    </source>
</reference>
<dbReference type="EMBL" id="UFTJ01000001">
    <property type="protein sequence ID" value="SSZ46565.1"/>
    <property type="molecule type" value="Genomic_DNA"/>
</dbReference>
<evidence type="ECO:0000313" key="1">
    <source>
        <dbReference type="EMBL" id="SSZ46565.1"/>
    </source>
</evidence>
<dbReference type="RefSeq" id="WP_002687242.1">
    <property type="nucleotide sequence ID" value="NZ_UFTJ01000001.1"/>
</dbReference>
<protein>
    <recommendedName>
        <fullName evidence="3">Lipoprotein</fullName>
    </recommendedName>
</protein>
<name>A0A376BYB5_9FLAO</name>
<dbReference type="PROSITE" id="PS51257">
    <property type="entry name" value="PROKAR_LIPOPROTEIN"/>
    <property type="match status" value="1"/>
</dbReference>